<organism evidence="2 3">
    <name type="scientific">Ahrensia marina</name>
    <dbReference type="NCBI Taxonomy" id="1514904"/>
    <lineage>
        <taxon>Bacteria</taxon>
        <taxon>Pseudomonadati</taxon>
        <taxon>Pseudomonadota</taxon>
        <taxon>Alphaproteobacteria</taxon>
        <taxon>Hyphomicrobiales</taxon>
        <taxon>Ahrensiaceae</taxon>
        <taxon>Ahrensia</taxon>
    </lineage>
</organism>
<sequence>METWYKIAGIFLLIHLTKEWIVFIWPSLEEQLEWPSLTKPTVGGISFLILVVIPFTFALATWFSPPNSNNVNRDQTIEIQYTPEPTVAPPSSTSTSVERSNSFNKVQSLLKKACDGEQNCILHILSLTKFIWDNHGELNPTALGYKLSKCVAISASKRGYLFAPLKFLEEMGAKELKSVSSELCSCSLGYWAKDVCLKIVL</sequence>
<feature type="transmembrane region" description="Helical" evidence="1">
    <location>
        <begin position="45"/>
        <end position="63"/>
    </location>
</feature>
<comment type="caution">
    <text evidence="2">The sequence shown here is derived from an EMBL/GenBank/DDBJ whole genome shotgun (WGS) entry which is preliminary data.</text>
</comment>
<dbReference type="AlphaFoldDB" id="A0A0N0E6W5"/>
<dbReference type="PATRIC" id="fig|1514904.3.peg.1828"/>
<keyword evidence="1" id="KW-1133">Transmembrane helix</keyword>
<proteinExistence type="predicted"/>
<accession>A0A0N0E6W5</accession>
<gene>
    <name evidence="2" type="ORF">SU32_13465</name>
</gene>
<dbReference type="Proteomes" id="UP000038011">
    <property type="component" value="Unassembled WGS sequence"/>
</dbReference>
<feature type="transmembrane region" description="Helical" evidence="1">
    <location>
        <begin position="7"/>
        <end position="25"/>
    </location>
</feature>
<keyword evidence="3" id="KW-1185">Reference proteome</keyword>
<evidence type="ECO:0000313" key="2">
    <source>
        <dbReference type="EMBL" id="KPB00491.1"/>
    </source>
</evidence>
<protein>
    <submittedName>
        <fullName evidence="2">Uncharacterized protein</fullName>
    </submittedName>
</protein>
<reference evidence="2 3" key="1">
    <citation type="submission" date="2015-01" db="EMBL/GenBank/DDBJ databases">
        <title>Ahrensia donghaiensis sp. nov., a novel dimethylsulphoniopropionate-cleavage bacterium isolated from seawater and emended descriptions of the genus Ahrensia and Ahrensia kielensis.</title>
        <authorList>
            <person name="Liu J."/>
        </authorList>
    </citation>
    <scope>NUCLEOTIDE SEQUENCE [LARGE SCALE GENOMIC DNA]</scope>
    <source>
        <strain evidence="2 3">LZD062</strain>
    </source>
</reference>
<name>A0A0N0E6W5_9HYPH</name>
<keyword evidence="1" id="KW-0812">Transmembrane</keyword>
<evidence type="ECO:0000256" key="1">
    <source>
        <dbReference type="SAM" id="Phobius"/>
    </source>
</evidence>
<dbReference type="EMBL" id="JXMU01000020">
    <property type="protein sequence ID" value="KPB00491.1"/>
    <property type="molecule type" value="Genomic_DNA"/>
</dbReference>
<keyword evidence="1" id="KW-0472">Membrane</keyword>
<evidence type="ECO:0000313" key="3">
    <source>
        <dbReference type="Proteomes" id="UP000038011"/>
    </source>
</evidence>